<sequence length="191" mass="21817">MNNSINIGSYEVSVKFLGIRQQIGIVTQALAEDMPTDWTFPWTDLWRTCNSEKMNIVKLSTGKELWGLVRFAIHPNLDKPSLVLIDTLEANPVSRGSNADRLLEPIGKWLLWYCADLALQRCSGDEEKLLYLFSKAKTFVYYKDKARMEYVNTVELGPGEKVHAFKFSRQSATAFSRNLENLWGTPRPINP</sequence>
<evidence type="ECO:0000313" key="2">
    <source>
        <dbReference type="Proteomes" id="UP000010475"/>
    </source>
</evidence>
<organism evidence="1 2">
    <name type="scientific">Cylindrospermum stagnale PCC 7417</name>
    <dbReference type="NCBI Taxonomy" id="56107"/>
    <lineage>
        <taxon>Bacteria</taxon>
        <taxon>Bacillati</taxon>
        <taxon>Cyanobacteriota</taxon>
        <taxon>Cyanophyceae</taxon>
        <taxon>Nostocales</taxon>
        <taxon>Nostocaceae</taxon>
        <taxon>Cylindrospermum</taxon>
    </lineage>
</organism>
<dbReference type="Proteomes" id="UP000010475">
    <property type="component" value="Chromosome"/>
</dbReference>
<name>K9X4C7_9NOST</name>
<dbReference type="KEGG" id="csg:Cylst_4902"/>
<keyword evidence="2" id="KW-1185">Reference proteome</keyword>
<dbReference type="OrthoDB" id="573326at2"/>
<dbReference type="HOGENOM" id="CLU_1432307_0_0_3"/>
<dbReference type="AlphaFoldDB" id="K9X4C7"/>
<protein>
    <submittedName>
        <fullName evidence="1">Uncharacterized protein</fullName>
    </submittedName>
</protein>
<proteinExistence type="predicted"/>
<reference evidence="1 2" key="1">
    <citation type="submission" date="2012-06" db="EMBL/GenBank/DDBJ databases">
        <title>Finished chromosome of genome of Cylindrospermum stagnale PCC 7417.</title>
        <authorList>
            <consortium name="US DOE Joint Genome Institute"/>
            <person name="Gugger M."/>
            <person name="Coursin T."/>
            <person name="Rippka R."/>
            <person name="Tandeau De Marsac N."/>
            <person name="Huntemann M."/>
            <person name="Wei C.-L."/>
            <person name="Han J."/>
            <person name="Detter J.C."/>
            <person name="Han C."/>
            <person name="Tapia R."/>
            <person name="Chen A."/>
            <person name="Kyrpides N."/>
            <person name="Mavromatis K."/>
            <person name="Markowitz V."/>
            <person name="Szeto E."/>
            <person name="Ivanova N."/>
            <person name="Pagani I."/>
            <person name="Pati A."/>
            <person name="Goodwin L."/>
            <person name="Nordberg H.P."/>
            <person name="Cantor M.N."/>
            <person name="Hua S.X."/>
            <person name="Woyke T."/>
            <person name="Kerfeld C.A."/>
        </authorList>
    </citation>
    <scope>NUCLEOTIDE SEQUENCE [LARGE SCALE GENOMIC DNA]</scope>
    <source>
        <strain evidence="1 2">PCC 7417</strain>
    </source>
</reference>
<evidence type="ECO:0000313" key="1">
    <source>
        <dbReference type="EMBL" id="AFZ26954.1"/>
    </source>
</evidence>
<gene>
    <name evidence="1" type="ORF">Cylst_4902</name>
</gene>
<dbReference type="eggNOG" id="ENOG5030961">
    <property type="taxonomic scope" value="Bacteria"/>
</dbReference>
<dbReference type="RefSeq" id="WP_015210191.1">
    <property type="nucleotide sequence ID" value="NC_019757.1"/>
</dbReference>
<accession>K9X4C7</accession>
<dbReference type="EMBL" id="CP003642">
    <property type="protein sequence ID" value="AFZ26954.1"/>
    <property type="molecule type" value="Genomic_DNA"/>
</dbReference>